<evidence type="ECO:0000313" key="3">
    <source>
        <dbReference type="EMBL" id="KAL3423447.1"/>
    </source>
</evidence>
<keyword evidence="4" id="KW-1185">Reference proteome</keyword>
<proteinExistence type="predicted"/>
<dbReference type="SUPFAM" id="SSF52540">
    <property type="entry name" value="P-loop containing nucleoside triphosphate hydrolases"/>
    <property type="match status" value="1"/>
</dbReference>
<feature type="region of interest" description="Disordered" evidence="2">
    <location>
        <begin position="288"/>
        <end position="329"/>
    </location>
</feature>
<evidence type="ECO:0000256" key="1">
    <source>
        <dbReference type="SAM" id="Coils"/>
    </source>
</evidence>
<dbReference type="PANTHER" id="PTHR18867:SF12">
    <property type="entry name" value="DNA REPAIR PROTEIN RAD50"/>
    <property type="match status" value="1"/>
</dbReference>
<feature type="compositionally biased region" description="Basic and acidic residues" evidence="2">
    <location>
        <begin position="230"/>
        <end position="241"/>
    </location>
</feature>
<feature type="coiled-coil region" evidence="1">
    <location>
        <begin position="501"/>
        <end position="557"/>
    </location>
</feature>
<dbReference type="InterPro" id="IPR027417">
    <property type="entry name" value="P-loop_NTPase"/>
</dbReference>
<reference evidence="3 4" key="1">
    <citation type="submission" date="2024-06" db="EMBL/GenBank/DDBJ databases">
        <title>Complete genome of Phlyctema vagabunda strain 19-DSS-EL-015.</title>
        <authorList>
            <person name="Fiorenzani C."/>
        </authorList>
    </citation>
    <scope>NUCLEOTIDE SEQUENCE [LARGE SCALE GENOMIC DNA]</scope>
    <source>
        <strain evidence="3 4">19-DSS-EL-015</strain>
    </source>
</reference>
<dbReference type="Gene3D" id="3.40.50.300">
    <property type="entry name" value="P-loop containing nucleotide triphosphate hydrolases"/>
    <property type="match status" value="2"/>
</dbReference>
<evidence type="ECO:0000256" key="2">
    <source>
        <dbReference type="SAM" id="MobiDB-lite"/>
    </source>
</evidence>
<evidence type="ECO:0000313" key="4">
    <source>
        <dbReference type="Proteomes" id="UP001629113"/>
    </source>
</evidence>
<dbReference type="Proteomes" id="UP001629113">
    <property type="component" value="Unassembled WGS sequence"/>
</dbReference>
<feature type="region of interest" description="Disordered" evidence="2">
    <location>
        <begin position="230"/>
        <end position="251"/>
    </location>
</feature>
<dbReference type="EMBL" id="JBFCZG010000004">
    <property type="protein sequence ID" value="KAL3423447.1"/>
    <property type="molecule type" value="Genomic_DNA"/>
</dbReference>
<name>A0ABR4PJD3_9HELO</name>
<keyword evidence="1" id="KW-0175">Coiled coil</keyword>
<dbReference type="Gene3D" id="1.10.287.1490">
    <property type="match status" value="1"/>
</dbReference>
<sequence>MKSLDGSLLMDKDGERTTISTRVGELSAIIPQYLGVSEAILDSVIFCHQDESLWPMSEPGVLKKKFDEIFEAQKYTRAIENLKTLRKNQGNELQNLKVREDVEKTNKAKAEKVERRSQDLEAEIEELRVQEQELSARMENARAISKEKQQRAQEAHGIVTLLTAKKDEVKYKQQHIQYLRDNNLEELEESDEWLNATLQRYKERVQQMEDDLEIGREHYTDLNNQLEASRKKMSEKNREQGQHQAAKANHEANLEQRVLLIKEAAHRHSMRGYDGDLNEDQVSEFVERVRRSSREKDKELERVQRTREDEERQTQAGVREVELRRSTRTQDRLTARNTIAANDRTAKSLQNDMGAITIDEGARAILKSSHSDVKDRLRKATSDFEAAEWEKKLHSENARLLELENDAQRLRDDLVQSTRLATDRAQLELKKKDLKDRQRSLDTMLATYSTQLSSIIGSDWQIDALDRDFQAALDEKTQVLADAKKQQEGTSRELSNIEYKSATARESLRKMKEELKACESTVLSATTTDDGNPISSVEDYEEEVERLQSDRDALQKDMDGWEYVTDFYSKCLSAVEIQDKCKLCDRKFNDETSRSAFTKKLRKKIAKDARDSTRTELDFLKQCLQTAQAARLHYDTFQKLSKTDIPVLETDLAKIEDQKQVILERISKLDGSVTEAETAKKDADGLKKSVDTMSRYRGEISNYESDVSRISTQQKMSGGSLTADEIEEQANACDEQIRALRNKVNKMVADDHRAKSSINSLELELSGISSKLDKADTQLDKKKDLLSRIEELRTFSSQQRAAMERADSDLEALVPELEKAKAQHENSVQRGKAKEKEVTAEKQKLGETVHEFKVIDDAIRAYIDGGGPEKLAACQRNIRTIEKEQSSLGKEISKVTATNNELHKKIDDSSKYERSITDNLQYRKSLREIESLDIEITELEKRQSTDDYDRLAREASNAEKHYQKLSAERGPILGAMKSKDEELDRMLVEWDTDYKHAAQNYREAHIRVETTKAAIEDLGRYRSAVDAAVMKYHSLKMEEINRIAGELWQSTYQGTDVDTVLIRSENENATAKSKNNYNYRVCMVKQDAEMDMRGRCSAGQRVLASIIIRLALAECFGVNCGIIALDEPTTNLDADNIRSLAESLHNIIKVRRQQQNFQLIVITHDEEFLKHMKCSEFADNYWRVGRNEKQKSTIEKHPVSELRG</sequence>
<comment type="caution">
    <text evidence="3">The sequence shown here is derived from an EMBL/GenBank/DDBJ whole genome shotgun (WGS) entry which is preliminary data.</text>
</comment>
<organism evidence="3 4">
    <name type="scientific">Phlyctema vagabunda</name>
    <dbReference type="NCBI Taxonomy" id="108571"/>
    <lineage>
        <taxon>Eukaryota</taxon>
        <taxon>Fungi</taxon>
        <taxon>Dikarya</taxon>
        <taxon>Ascomycota</taxon>
        <taxon>Pezizomycotina</taxon>
        <taxon>Leotiomycetes</taxon>
        <taxon>Helotiales</taxon>
        <taxon>Dermateaceae</taxon>
        <taxon>Phlyctema</taxon>
    </lineage>
</organism>
<dbReference type="Pfam" id="PF13558">
    <property type="entry name" value="SbcC_Walker_B"/>
    <property type="match status" value="1"/>
</dbReference>
<feature type="coiled-coil region" evidence="1">
    <location>
        <begin position="922"/>
        <end position="968"/>
    </location>
</feature>
<protein>
    <submittedName>
        <fullName evidence="3">DNA repair protein rad50</fullName>
    </submittedName>
</protein>
<dbReference type="PANTHER" id="PTHR18867">
    <property type="entry name" value="RAD50"/>
    <property type="match status" value="1"/>
</dbReference>
<feature type="coiled-coil region" evidence="1">
    <location>
        <begin position="386"/>
        <end position="437"/>
    </location>
</feature>
<feature type="region of interest" description="Disordered" evidence="2">
    <location>
        <begin position="821"/>
        <end position="842"/>
    </location>
</feature>
<feature type="coiled-coil region" evidence="1">
    <location>
        <begin position="723"/>
        <end position="792"/>
    </location>
</feature>
<feature type="compositionally biased region" description="Basic and acidic residues" evidence="2">
    <location>
        <begin position="832"/>
        <end position="842"/>
    </location>
</feature>
<feature type="coiled-coil region" evidence="1">
    <location>
        <begin position="72"/>
        <end position="151"/>
    </location>
</feature>
<accession>A0ABR4PJD3</accession>
<gene>
    <name evidence="3" type="ORF">PVAG01_05194</name>
</gene>